<accession>A0A1T2L7E5</accession>
<feature type="chain" id="PRO_5013137466" description="Solute-binding protein family 3/N-terminal domain-containing protein" evidence="1">
    <location>
        <begin position="32"/>
        <end position="282"/>
    </location>
</feature>
<dbReference type="Gene3D" id="3.40.190.10">
    <property type="entry name" value="Periplasmic binding protein-like II"/>
    <property type="match status" value="2"/>
</dbReference>
<name>A0A1T2L7E5_9GAMM</name>
<sequence>MGMIMIRSFFSRWFSLALLSVAVTVSQGVQAEDEEALVFSTAPTHSPEKTVQLYTPLVNYLSEVSGQKIAIEPARNYLEYTNNMREGEYDIVFDGPHFVGWRMEMLGHAPLVRLPGAIRIVVVVPESSSVTDIKKLSGKKVCSFASPNMLTMAFLQQFDNPVRQPVMLSVKGFKGLVECLKAGKAEAAVLRDKHWEKMDQAGFKLLYAPERSYPERTISITDEVDEELHEKLTTALLSEEGLAKAAGLLETFKRKNFVAASEDDYDGVGELLDPIWGFQLER</sequence>
<dbReference type="SUPFAM" id="SSF53850">
    <property type="entry name" value="Periplasmic binding protein-like II"/>
    <property type="match status" value="1"/>
</dbReference>
<reference evidence="2 3" key="1">
    <citation type="submission" date="2016-11" db="EMBL/GenBank/DDBJ databases">
        <title>Mixed transmission modes and dynamic genome evolution in an obligate animal-bacterial symbiosis.</title>
        <authorList>
            <person name="Russell S.L."/>
            <person name="Corbett-Detig R.B."/>
            <person name="Cavanaugh C.M."/>
        </authorList>
    </citation>
    <scope>NUCLEOTIDE SEQUENCE [LARGE SCALE GENOMIC DNA]</scope>
    <source>
        <strain evidence="2">Sveles-Q1</strain>
    </source>
</reference>
<dbReference type="EMBL" id="MPRL01000015">
    <property type="protein sequence ID" value="OOZ40954.1"/>
    <property type="molecule type" value="Genomic_DNA"/>
</dbReference>
<dbReference type="Pfam" id="PF12974">
    <property type="entry name" value="Phosphonate-bd"/>
    <property type="match status" value="1"/>
</dbReference>
<evidence type="ECO:0008006" key="4">
    <source>
        <dbReference type="Google" id="ProtNLM"/>
    </source>
</evidence>
<dbReference type="Proteomes" id="UP000191110">
    <property type="component" value="Unassembled WGS sequence"/>
</dbReference>
<keyword evidence="1" id="KW-0732">Signal</keyword>
<comment type="caution">
    <text evidence="2">The sequence shown here is derived from an EMBL/GenBank/DDBJ whole genome shotgun (WGS) entry which is preliminary data.</text>
</comment>
<gene>
    <name evidence="2" type="ORF">BOW53_05335</name>
</gene>
<dbReference type="AlphaFoldDB" id="A0A1T2L7E5"/>
<evidence type="ECO:0000256" key="1">
    <source>
        <dbReference type="SAM" id="SignalP"/>
    </source>
</evidence>
<feature type="signal peptide" evidence="1">
    <location>
        <begin position="1"/>
        <end position="31"/>
    </location>
</feature>
<evidence type="ECO:0000313" key="2">
    <source>
        <dbReference type="EMBL" id="OOZ40954.1"/>
    </source>
</evidence>
<evidence type="ECO:0000313" key="3">
    <source>
        <dbReference type="Proteomes" id="UP000191110"/>
    </source>
</evidence>
<dbReference type="OrthoDB" id="5780116at2"/>
<organism evidence="2 3">
    <name type="scientific">Solemya pervernicosa gill symbiont</name>
    <dbReference type="NCBI Taxonomy" id="642797"/>
    <lineage>
        <taxon>Bacteria</taxon>
        <taxon>Pseudomonadati</taxon>
        <taxon>Pseudomonadota</taxon>
        <taxon>Gammaproteobacteria</taxon>
        <taxon>sulfur-oxidizing symbionts</taxon>
    </lineage>
</organism>
<keyword evidence="3" id="KW-1185">Reference proteome</keyword>
<protein>
    <recommendedName>
        <fullName evidence="4">Solute-binding protein family 3/N-terminal domain-containing protein</fullName>
    </recommendedName>
</protein>
<proteinExistence type="predicted"/>